<dbReference type="PROSITE" id="PS50887">
    <property type="entry name" value="GGDEF"/>
    <property type="match status" value="1"/>
</dbReference>
<reference evidence="6 7" key="1">
    <citation type="submission" date="2012-12" db="EMBL/GenBank/DDBJ databases">
        <title>Genome Assembly of Photobacterium sp. AK15.</title>
        <authorList>
            <person name="Khatri I."/>
            <person name="Vaidya B."/>
            <person name="Srinivas T.N.R."/>
            <person name="Subramanian S."/>
            <person name="Pinnaka A."/>
        </authorList>
    </citation>
    <scope>NUCLEOTIDE SEQUENCE [LARGE SCALE GENOMIC DNA]</scope>
    <source>
        <strain evidence="6 7">AK15</strain>
    </source>
</reference>
<dbReference type="GO" id="GO:0052621">
    <property type="term" value="F:diguanylate cyclase activity"/>
    <property type="evidence" value="ECO:0007669"/>
    <property type="project" value="UniProtKB-EC"/>
</dbReference>
<comment type="catalytic activity">
    <reaction evidence="3">
        <text>2 GTP = 3',3'-c-di-GMP + 2 diphosphate</text>
        <dbReference type="Rhea" id="RHEA:24898"/>
        <dbReference type="ChEBI" id="CHEBI:33019"/>
        <dbReference type="ChEBI" id="CHEBI:37565"/>
        <dbReference type="ChEBI" id="CHEBI:58805"/>
        <dbReference type="EC" id="2.7.7.65"/>
    </reaction>
</comment>
<protein>
    <recommendedName>
        <fullName evidence="2">diguanylate cyclase</fullName>
        <ecNumber evidence="2">2.7.7.65</ecNumber>
    </recommendedName>
</protein>
<dbReference type="AlphaFoldDB" id="L8JGT8"/>
<dbReference type="Proteomes" id="UP000011134">
    <property type="component" value="Unassembled WGS sequence"/>
</dbReference>
<gene>
    <name evidence="6" type="ORF">C942_04412</name>
</gene>
<evidence type="ECO:0000256" key="3">
    <source>
        <dbReference type="ARBA" id="ARBA00034247"/>
    </source>
</evidence>
<evidence type="ECO:0000256" key="1">
    <source>
        <dbReference type="ARBA" id="ARBA00001946"/>
    </source>
</evidence>
<dbReference type="CDD" id="cd01949">
    <property type="entry name" value="GGDEF"/>
    <property type="match status" value="1"/>
</dbReference>
<dbReference type="PANTHER" id="PTHR45138:SF9">
    <property type="entry name" value="DIGUANYLATE CYCLASE DGCM-RELATED"/>
    <property type="match status" value="1"/>
</dbReference>
<name>L8JGT8_9GAMM</name>
<dbReference type="PATRIC" id="fig|1056511.3.peg.1241"/>
<dbReference type="InterPro" id="IPR029787">
    <property type="entry name" value="Nucleotide_cyclase"/>
</dbReference>
<dbReference type="NCBIfam" id="TIGR00254">
    <property type="entry name" value="GGDEF"/>
    <property type="match status" value="1"/>
</dbReference>
<dbReference type="SUPFAM" id="SSF55073">
    <property type="entry name" value="Nucleotide cyclase"/>
    <property type="match status" value="1"/>
</dbReference>
<dbReference type="InterPro" id="IPR000160">
    <property type="entry name" value="GGDEF_dom"/>
</dbReference>
<dbReference type="FunFam" id="3.30.70.270:FF:000001">
    <property type="entry name" value="Diguanylate cyclase domain protein"/>
    <property type="match status" value="1"/>
</dbReference>
<accession>L8JGT8</accession>
<sequence>MGKISKYSLQLSVMLLASALTVYISAAYPSHGQIEYIEIFTEGGIASGCLFLMFWIERLNTDCFRNIYRLLLLSTCFLFLGHLLDAIDEITVELAVIDLMEDIFTPIGFIVFIFANFRWVKHHEEQANIMKKLAKTDPLTGLLNRRAFTEKGNAILRQSADDSGKKISIIIMDIDYFKQVNDRYGHQFGDQVLIKITCKIKSILRKHDYIARLGGEEFIVLLHDTNENETKLVAEKIRACVESLYISHKHEKVRCTISLGAAIEHAQTSNLDKLIGQADTALYKAKANGRNCWELATDPI</sequence>
<feature type="domain" description="GGDEF" evidence="5">
    <location>
        <begin position="165"/>
        <end position="298"/>
    </location>
</feature>
<dbReference type="InterPro" id="IPR043128">
    <property type="entry name" value="Rev_trsase/Diguanyl_cyclase"/>
</dbReference>
<evidence type="ECO:0000313" key="7">
    <source>
        <dbReference type="Proteomes" id="UP000011134"/>
    </source>
</evidence>
<keyword evidence="4" id="KW-1133">Transmembrane helix</keyword>
<keyword evidence="4" id="KW-0472">Membrane</keyword>
<feature type="transmembrane region" description="Helical" evidence="4">
    <location>
        <begin position="67"/>
        <end position="83"/>
    </location>
</feature>
<dbReference type="EC" id="2.7.7.65" evidence="2"/>
<proteinExistence type="predicted"/>
<dbReference type="InterPro" id="IPR050469">
    <property type="entry name" value="Diguanylate_Cyclase"/>
</dbReference>
<feature type="transmembrane region" description="Helical" evidence="4">
    <location>
        <begin position="103"/>
        <end position="120"/>
    </location>
</feature>
<comment type="cofactor">
    <cofactor evidence="1">
        <name>Mg(2+)</name>
        <dbReference type="ChEBI" id="CHEBI:18420"/>
    </cofactor>
</comment>
<dbReference type="OrthoDB" id="5296913at2"/>
<feature type="transmembrane region" description="Helical" evidence="4">
    <location>
        <begin position="36"/>
        <end position="55"/>
    </location>
</feature>
<evidence type="ECO:0000259" key="5">
    <source>
        <dbReference type="PROSITE" id="PS50887"/>
    </source>
</evidence>
<dbReference type="Pfam" id="PF00990">
    <property type="entry name" value="GGDEF"/>
    <property type="match status" value="1"/>
</dbReference>
<keyword evidence="4" id="KW-0812">Transmembrane</keyword>
<evidence type="ECO:0000256" key="4">
    <source>
        <dbReference type="SAM" id="Phobius"/>
    </source>
</evidence>
<dbReference type="RefSeq" id="WP_007463614.1">
    <property type="nucleotide sequence ID" value="NZ_AMZO01000006.1"/>
</dbReference>
<evidence type="ECO:0000313" key="6">
    <source>
        <dbReference type="EMBL" id="ELR66714.1"/>
    </source>
</evidence>
<keyword evidence="7" id="KW-1185">Reference proteome</keyword>
<organism evidence="6 7">
    <name type="scientific">Photobacterium marinum</name>
    <dbReference type="NCBI Taxonomy" id="1056511"/>
    <lineage>
        <taxon>Bacteria</taxon>
        <taxon>Pseudomonadati</taxon>
        <taxon>Pseudomonadota</taxon>
        <taxon>Gammaproteobacteria</taxon>
        <taxon>Vibrionales</taxon>
        <taxon>Vibrionaceae</taxon>
        <taxon>Photobacterium</taxon>
    </lineage>
</organism>
<dbReference type="PANTHER" id="PTHR45138">
    <property type="entry name" value="REGULATORY COMPONENTS OF SENSORY TRANSDUCTION SYSTEM"/>
    <property type="match status" value="1"/>
</dbReference>
<comment type="caution">
    <text evidence="6">The sequence shown here is derived from an EMBL/GenBank/DDBJ whole genome shotgun (WGS) entry which is preliminary data.</text>
</comment>
<dbReference type="Gene3D" id="3.30.70.270">
    <property type="match status" value="1"/>
</dbReference>
<dbReference type="EMBL" id="AMZO01000006">
    <property type="protein sequence ID" value="ELR66714.1"/>
    <property type="molecule type" value="Genomic_DNA"/>
</dbReference>
<dbReference type="SMART" id="SM00267">
    <property type="entry name" value="GGDEF"/>
    <property type="match status" value="1"/>
</dbReference>
<evidence type="ECO:0000256" key="2">
    <source>
        <dbReference type="ARBA" id="ARBA00012528"/>
    </source>
</evidence>